<dbReference type="Proteomes" id="UP000199245">
    <property type="component" value="Unassembled WGS sequence"/>
</dbReference>
<sequence length="236" mass="26126">MDPSSDRVFDRFSMISRFAQLIAAAVLCWPALAVAAGPVYDVDLYALMSGTCRNVTVAGRSYTCKAVAYFHTLRGRSEFTVVLDDPADKSHIISFSGESTERTQDNLFELAVDRMLLKSSDRPRVDGLPVPLVEMSTGSCRQVGSFITRQVSTITCAATDQNGKKYELSFESDGSPMTLRRLRQSTLPSERQRARQIAQLECRLKARAAQVLPRDTTAFMIRCLGEGDGKPADEQR</sequence>
<evidence type="ECO:0000313" key="2">
    <source>
        <dbReference type="Proteomes" id="UP000199245"/>
    </source>
</evidence>
<proteinExistence type="predicted"/>
<protein>
    <submittedName>
        <fullName evidence="1">Uncharacterized protein</fullName>
    </submittedName>
</protein>
<dbReference type="AlphaFoldDB" id="A0A1G7MKW4"/>
<reference evidence="1 2" key="1">
    <citation type="submission" date="2016-10" db="EMBL/GenBank/DDBJ databases">
        <authorList>
            <person name="de Groot N.N."/>
        </authorList>
    </citation>
    <scope>NUCLEOTIDE SEQUENCE [LARGE SCALE GENOMIC DNA]</scope>
    <source>
        <strain evidence="1 2">R5</strain>
    </source>
</reference>
<name>A0A1G7MKW4_9BRAD</name>
<evidence type="ECO:0000313" key="1">
    <source>
        <dbReference type="EMBL" id="SDF62304.1"/>
    </source>
</evidence>
<accession>A0A1G7MKW4</accession>
<gene>
    <name evidence="1" type="ORF">SAMN05216337_106434</name>
</gene>
<organism evidence="1 2">
    <name type="scientific">Bradyrhizobium brasilense</name>
    <dbReference type="NCBI Taxonomy" id="1419277"/>
    <lineage>
        <taxon>Bacteria</taxon>
        <taxon>Pseudomonadati</taxon>
        <taxon>Pseudomonadota</taxon>
        <taxon>Alphaproteobacteria</taxon>
        <taxon>Hyphomicrobiales</taxon>
        <taxon>Nitrobacteraceae</taxon>
        <taxon>Bradyrhizobium</taxon>
    </lineage>
</organism>
<dbReference type="EMBL" id="FMZW01000064">
    <property type="protein sequence ID" value="SDF62304.1"/>
    <property type="molecule type" value="Genomic_DNA"/>
</dbReference>